<dbReference type="AlphaFoldDB" id="A0A1Y2CDM9"/>
<accession>A0A1Y2CDM9</accession>
<dbReference type="Proteomes" id="UP000193642">
    <property type="component" value="Unassembled WGS sequence"/>
</dbReference>
<evidence type="ECO:0000313" key="1">
    <source>
        <dbReference type="EMBL" id="ORY44924.1"/>
    </source>
</evidence>
<organism evidence="1 2">
    <name type="scientific">Rhizoclosmatium globosum</name>
    <dbReference type="NCBI Taxonomy" id="329046"/>
    <lineage>
        <taxon>Eukaryota</taxon>
        <taxon>Fungi</taxon>
        <taxon>Fungi incertae sedis</taxon>
        <taxon>Chytridiomycota</taxon>
        <taxon>Chytridiomycota incertae sedis</taxon>
        <taxon>Chytridiomycetes</taxon>
        <taxon>Chytridiales</taxon>
        <taxon>Chytriomycetaceae</taxon>
        <taxon>Rhizoclosmatium</taxon>
    </lineage>
</organism>
<reference evidence="1 2" key="1">
    <citation type="submission" date="2016-07" db="EMBL/GenBank/DDBJ databases">
        <title>Pervasive Adenine N6-methylation of Active Genes in Fungi.</title>
        <authorList>
            <consortium name="DOE Joint Genome Institute"/>
            <person name="Mondo S.J."/>
            <person name="Dannebaum R.O."/>
            <person name="Kuo R.C."/>
            <person name="Labutti K."/>
            <person name="Haridas S."/>
            <person name="Kuo A."/>
            <person name="Salamov A."/>
            <person name="Ahrendt S.R."/>
            <person name="Lipzen A."/>
            <person name="Sullivan W."/>
            <person name="Andreopoulos W.B."/>
            <person name="Clum A."/>
            <person name="Lindquist E."/>
            <person name="Daum C."/>
            <person name="Ramamoorthy G.K."/>
            <person name="Gryganskyi A."/>
            <person name="Culley D."/>
            <person name="Magnuson J.K."/>
            <person name="James T.Y."/>
            <person name="O'Malley M.A."/>
            <person name="Stajich J.E."/>
            <person name="Spatafora J.W."/>
            <person name="Visel A."/>
            <person name="Grigoriev I.V."/>
        </authorList>
    </citation>
    <scope>NUCLEOTIDE SEQUENCE [LARGE SCALE GENOMIC DNA]</scope>
    <source>
        <strain evidence="1 2">JEL800</strain>
    </source>
</reference>
<sequence length="79" mass="8763">MRPEHEERLRRFLASCDIVDAKITAAALEIQRICAEGALAESKKQIEDLARGNSLPAITQVTRLNSSPSSKREVPLSKF</sequence>
<proteinExistence type="predicted"/>
<dbReference type="EMBL" id="MCGO01000021">
    <property type="protein sequence ID" value="ORY44924.1"/>
    <property type="molecule type" value="Genomic_DNA"/>
</dbReference>
<gene>
    <name evidence="1" type="ORF">BCR33DRAFT_716837</name>
</gene>
<protein>
    <submittedName>
        <fullName evidence="1">Uncharacterized protein</fullName>
    </submittedName>
</protein>
<evidence type="ECO:0000313" key="2">
    <source>
        <dbReference type="Proteomes" id="UP000193642"/>
    </source>
</evidence>
<name>A0A1Y2CDM9_9FUNG</name>
<keyword evidence="2" id="KW-1185">Reference proteome</keyword>
<comment type="caution">
    <text evidence="1">The sequence shown here is derived from an EMBL/GenBank/DDBJ whole genome shotgun (WGS) entry which is preliminary data.</text>
</comment>